<name>A0A8J3AY67_9BURK</name>
<dbReference type="Gene3D" id="2.60.120.1140">
    <property type="entry name" value="Protein of unknown function DUF192"/>
    <property type="match status" value="1"/>
</dbReference>
<evidence type="ECO:0000313" key="2">
    <source>
        <dbReference type="Proteomes" id="UP000642180"/>
    </source>
</evidence>
<comment type="caution">
    <text evidence="1">The sequence shown here is derived from an EMBL/GenBank/DDBJ whole genome shotgun (WGS) entry which is preliminary data.</text>
</comment>
<proteinExistence type="predicted"/>
<evidence type="ECO:0008006" key="3">
    <source>
        <dbReference type="Google" id="ProtNLM"/>
    </source>
</evidence>
<dbReference type="AlphaFoldDB" id="A0A8J3AY67"/>
<gene>
    <name evidence="1" type="ORF">GCM10008066_14390</name>
</gene>
<protein>
    <recommendedName>
        <fullName evidence="3">DUF192 domain-containing protein</fullName>
    </recommendedName>
</protein>
<dbReference type="InterPro" id="IPR038695">
    <property type="entry name" value="Saro_0823-like_sf"/>
</dbReference>
<accession>A0A8J3AY67</accession>
<dbReference type="InterPro" id="IPR003795">
    <property type="entry name" value="DUF192"/>
</dbReference>
<dbReference type="RefSeq" id="WP_188380564.1">
    <property type="nucleotide sequence ID" value="NZ_BMDI01000001.1"/>
</dbReference>
<keyword evidence="2" id="KW-1185">Reference proteome</keyword>
<dbReference type="Pfam" id="PF02643">
    <property type="entry name" value="DUF192"/>
    <property type="match status" value="1"/>
</dbReference>
<dbReference type="Proteomes" id="UP000642180">
    <property type="component" value="Unassembled WGS sequence"/>
</dbReference>
<evidence type="ECO:0000313" key="1">
    <source>
        <dbReference type="EMBL" id="GGI18513.1"/>
    </source>
</evidence>
<sequence length="117" mass="12838">MKIGGIFRNDVCVVPHVWSAVSAWERTRGLLGRPTLQQGQGMLIGQCRLVHTIGMRYPLDLVFLDSRGRIKKLQRNVLPGRMAGCLSAHQTLELATGSLAGMALQTGDTLIWREVAA</sequence>
<dbReference type="EMBL" id="BMDI01000001">
    <property type="protein sequence ID" value="GGI18513.1"/>
    <property type="molecule type" value="Genomic_DNA"/>
</dbReference>
<organism evidence="1 2">
    <name type="scientific">Oxalicibacterium faecigallinarum</name>
    <dbReference type="NCBI Taxonomy" id="573741"/>
    <lineage>
        <taxon>Bacteria</taxon>
        <taxon>Pseudomonadati</taxon>
        <taxon>Pseudomonadota</taxon>
        <taxon>Betaproteobacteria</taxon>
        <taxon>Burkholderiales</taxon>
        <taxon>Oxalobacteraceae</taxon>
        <taxon>Oxalicibacterium</taxon>
    </lineage>
</organism>
<reference evidence="2" key="1">
    <citation type="journal article" date="2019" name="Int. J. Syst. Evol. Microbiol.">
        <title>The Global Catalogue of Microorganisms (GCM) 10K type strain sequencing project: providing services to taxonomists for standard genome sequencing and annotation.</title>
        <authorList>
            <consortium name="The Broad Institute Genomics Platform"/>
            <consortium name="The Broad Institute Genome Sequencing Center for Infectious Disease"/>
            <person name="Wu L."/>
            <person name="Ma J."/>
        </authorList>
    </citation>
    <scope>NUCLEOTIDE SEQUENCE [LARGE SCALE GENOMIC DNA]</scope>
    <source>
        <strain evidence="2">CCM 2767</strain>
    </source>
</reference>